<evidence type="ECO:0000256" key="2">
    <source>
        <dbReference type="ARBA" id="ARBA00022840"/>
    </source>
</evidence>
<feature type="transmembrane region" description="Helical" evidence="4">
    <location>
        <begin position="15"/>
        <end position="33"/>
    </location>
</feature>
<dbReference type="Pfam" id="PF07724">
    <property type="entry name" value="AAA_2"/>
    <property type="match status" value="1"/>
</dbReference>
<name>A0A1F5ZNB2_9BACT</name>
<dbReference type="CDD" id="cd00009">
    <property type="entry name" value="AAA"/>
    <property type="match status" value="1"/>
</dbReference>
<dbReference type="InterPro" id="IPR019489">
    <property type="entry name" value="Clp_ATPase_C"/>
</dbReference>
<feature type="domain" description="AAA+ ATPase" evidence="5">
    <location>
        <begin position="578"/>
        <end position="721"/>
    </location>
</feature>
<dbReference type="InterPro" id="IPR003959">
    <property type="entry name" value="ATPase_AAA_core"/>
</dbReference>
<organism evidence="7 8">
    <name type="scientific">Candidatus Gottesmanbacteria bacterium RIFCSPHIGHO2_01_FULL_39_10</name>
    <dbReference type="NCBI Taxonomy" id="1798375"/>
    <lineage>
        <taxon>Bacteria</taxon>
        <taxon>Candidatus Gottesmaniibacteriota</taxon>
    </lineage>
</organism>
<dbReference type="Pfam" id="PF10431">
    <property type="entry name" value="ClpB_D2-small"/>
    <property type="match status" value="1"/>
</dbReference>
<dbReference type="Gene3D" id="3.40.50.300">
    <property type="entry name" value="P-loop containing nucleotide triphosphate hydrolases"/>
    <property type="match status" value="2"/>
</dbReference>
<accession>A0A1F5ZNB2</accession>
<evidence type="ECO:0000256" key="4">
    <source>
        <dbReference type="SAM" id="Phobius"/>
    </source>
</evidence>
<dbReference type="GO" id="GO:0016887">
    <property type="term" value="F:ATP hydrolysis activity"/>
    <property type="evidence" value="ECO:0007669"/>
    <property type="project" value="InterPro"/>
</dbReference>
<dbReference type="GO" id="GO:0034605">
    <property type="term" value="P:cellular response to heat"/>
    <property type="evidence" value="ECO:0007669"/>
    <property type="project" value="TreeGrafter"/>
</dbReference>
<feature type="domain" description="AAA+ ATPase" evidence="5">
    <location>
        <begin position="302"/>
        <end position="444"/>
    </location>
</feature>
<dbReference type="SMART" id="SM01086">
    <property type="entry name" value="ClpB_D2-small"/>
    <property type="match status" value="1"/>
</dbReference>
<evidence type="ECO:0008006" key="9">
    <source>
        <dbReference type="Google" id="ProtNLM"/>
    </source>
</evidence>
<dbReference type="STRING" id="1798375.A2773_01410"/>
<keyword evidence="1" id="KW-0547">Nucleotide-binding</keyword>
<dbReference type="PANTHER" id="PTHR11638">
    <property type="entry name" value="ATP-DEPENDENT CLP PROTEASE"/>
    <property type="match status" value="1"/>
</dbReference>
<keyword evidence="4" id="KW-0812">Transmembrane</keyword>
<evidence type="ECO:0000256" key="1">
    <source>
        <dbReference type="ARBA" id="ARBA00022741"/>
    </source>
</evidence>
<dbReference type="SMART" id="SM00382">
    <property type="entry name" value="AAA"/>
    <property type="match status" value="2"/>
</dbReference>
<dbReference type="PANTHER" id="PTHR11638:SF175">
    <property type="entry name" value="ATP-DEPENDENT CLP PROTEASE, ATP-BINDING SUBUNIT CLPC"/>
    <property type="match status" value="1"/>
</dbReference>
<dbReference type="PRINTS" id="PR00300">
    <property type="entry name" value="CLPPROTEASEA"/>
</dbReference>
<reference evidence="7 8" key="1">
    <citation type="journal article" date="2016" name="Nat. Commun.">
        <title>Thousands of microbial genomes shed light on interconnected biogeochemical processes in an aquifer system.</title>
        <authorList>
            <person name="Anantharaman K."/>
            <person name="Brown C.T."/>
            <person name="Hug L.A."/>
            <person name="Sharon I."/>
            <person name="Castelle C.J."/>
            <person name="Probst A.J."/>
            <person name="Thomas B.C."/>
            <person name="Singh A."/>
            <person name="Wilkins M.J."/>
            <person name="Karaoz U."/>
            <person name="Brodie E.L."/>
            <person name="Williams K.H."/>
            <person name="Hubbard S.S."/>
            <person name="Banfield J.F."/>
        </authorList>
    </citation>
    <scope>NUCLEOTIDE SEQUENCE [LARGE SCALE GENOMIC DNA]</scope>
</reference>
<comment type="caution">
    <text evidence="7">The sequence shown here is derived from an EMBL/GenBank/DDBJ whole genome shotgun (WGS) entry which is preliminary data.</text>
</comment>
<evidence type="ECO:0000256" key="3">
    <source>
        <dbReference type="ARBA" id="ARBA00023186"/>
    </source>
</evidence>
<dbReference type="InterPro" id="IPR050130">
    <property type="entry name" value="ClpA_ClpB"/>
</dbReference>
<dbReference type="InterPro" id="IPR001270">
    <property type="entry name" value="ClpA/B"/>
</dbReference>
<dbReference type="CDD" id="cd19499">
    <property type="entry name" value="RecA-like_ClpB_Hsp104-like"/>
    <property type="match status" value="1"/>
</dbReference>
<evidence type="ECO:0000313" key="7">
    <source>
        <dbReference type="EMBL" id="OGG13928.1"/>
    </source>
</evidence>
<dbReference type="InterPro" id="IPR003593">
    <property type="entry name" value="AAA+_ATPase"/>
</dbReference>
<dbReference type="Gene3D" id="1.10.8.60">
    <property type="match status" value="2"/>
</dbReference>
<evidence type="ECO:0000313" key="8">
    <source>
        <dbReference type="Proteomes" id="UP000177383"/>
    </source>
</evidence>
<protein>
    <recommendedName>
        <fullName evidence="9">Sigma-54 factor interaction domain-containing protein</fullName>
    </recommendedName>
</protein>
<feature type="domain" description="Clp ATPase C-terminal" evidence="6">
    <location>
        <begin position="746"/>
        <end position="828"/>
    </location>
</feature>
<evidence type="ECO:0000259" key="5">
    <source>
        <dbReference type="SMART" id="SM00382"/>
    </source>
</evidence>
<gene>
    <name evidence="7" type="ORF">A2773_01410</name>
</gene>
<sequence>MFLPRFLKWYYIDKLKVLLIILRNLAIFFFHYFNIPYHTKTLFSPWKRQILTIRADFFFQDVSSVIMFNIISRILGSIIRTFTILCGLIVTIMSLILSPFIVIFYLLTPFLLFPYYLFFVNAKKKDAEKIISSTKDIKNIILKSLKTDEGKFIFVRLGLPPDSVSKSLSSIYIKGDYALFEKELVSIKKSGQDLTITDLLRTIYASYQPFQKLLEYHNIKYEDIKEASIWYNNQNQKFPTTHLSDLNSLLSIPFIGRNWSYGYTPRINAISQDLSASPMLYPRLVGRDQEINRLEQILSQSQQNSAIVVGEPGVGRHAIVTFFAKRISHGWGLPPLANKHVKELDMPSLFGQFKDKLTIKKHFSEILKEASFAGNIILVIDNFDIYISDGNGRINLADVFSENLRDGRLQIIAITDPNSYHIYIEPNSELTQIFDKLEIVPPPHDVVLSELEISIVPVLELKHDITITLGALREIIKNAERFISQNPFPEKAIDLLDEVIIFVMAEKKEKMVTSHHVLEYLTRKTKIPIGSIDRNEQIKLKNLESLMHKYIVNQEEAINHIAQALRRRRTHVADENKPIGTFLFLGPTGVGKTETAKTLARIYYGSEDHMQRFDMSQYQNDEGIARLIGSEKYGPAGELTQKIIDNPFSLILFDELEKGDSKVQNLLLTLLDEGYINDGMGRKIDARNNIIIATSNAAAEHIRELVLKGTKNEVLQKEIVDYVQKKHIFSPEFLNRFDAVIVFTPLSEGQLRQVTRLMLEKLNKQIAPQGISIDINDHLVKSLTSYGFDPVFGARAIKRAIAEKVEDKIADQLLSGAAAEGKIIKINI</sequence>
<dbReference type="Proteomes" id="UP000177383">
    <property type="component" value="Unassembled WGS sequence"/>
</dbReference>
<feature type="transmembrane region" description="Helical" evidence="4">
    <location>
        <begin position="78"/>
        <end position="97"/>
    </location>
</feature>
<dbReference type="InterPro" id="IPR041546">
    <property type="entry name" value="ClpA/ClpB_AAA_lid"/>
</dbReference>
<keyword evidence="3" id="KW-0143">Chaperone</keyword>
<keyword evidence="4" id="KW-1133">Transmembrane helix</keyword>
<dbReference type="GO" id="GO:0005737">
    <property type="term" value="C:cytoplasm"/>
    <property type="evidence" value="ECO:0007669"/>
    <property type="project" value="TreeGrafter"/>
</dbReference>
<dbReference type="AlphaFoldDB" id="A0A1F5ZNB2"/>
<keyword evidence="2" id="KW-0067">ATP-binding</keyword>
<keyword evidence="4" id="KW-0472">Membrane</keyword>
<proteinExistence type="predicted"/>
<dbReference type="InterPro" id="IPR027417">
    <property type="entry name" value="P-loop_NTPase"/>
</dbReference>
<dbReference type="Pfam" id="PF17871">
    <property type="entry name" value="AAA_lid_9"/>
    <property type="match status" value="1"/>
</dbReference>
<feature type="transmembrane region" description="Helical" evidence="4">
    <location>
        <begin position="53"/>
        <end position="71"/>
    </location>
</feature>
<dbReference type="SUPFAM" id="SSF52540">
    <property type="entry name" value="P-loop containing nucleoside triphosphate hydrolases"/>
    <property type="match status" value="2"/>
</dbReference>
<evidence type="ECO:0000259" key="6">
    <source>
        <dbReference type="SMART" id="SM01086"/>
    </source>
</evidence>
<dbReference type="EMBL" id="MFJE01000031">
    <property type="protein sequence ID" value="OGG13928.1"/>
    <property type="molecule type" value="Genomic_DNA"/>
</dbReference>
<dbReference type="GO" id="GO:0005524">
    <property type="term" value="F:ATP binding"/>
    <property type="evidence" value="ECO:0007669"/>
    <property type="project" value="UniProtKB-KW"/>
</dbReference>